<feature type="domain" description="Aminotransferase class I/classII large" evidence="8">
    <location>
        <begin position="188"/>
        <end position="527"/>
    </location>
</feature>
<dbReference type="EC" id="2.3.1.47" evidence="2"/>
<evidence type="ECO:0000256" key="4">
    <source>
        <dbReference type="ARBA" id="ARBA00022898"/>
    </source>
</evidence>
<dbReference type="EMBL" id="JACHWU010000001">
    <property type="protein sequence ID" value="MBB3050416.1"/>
    <property type="molecule type" value="Genomic_DNA"/>
</dbReference>
<evidence type="ECO:0000259" key="8">
    <source>
        <dbReference type="Pfam" id="PF00155"/>
    </source>
</evidence>
<dbReference type="AlphaFoldDB" id="A0A839RY79"/>
<sequence length="545" mass="57876">MTTPADETRTKTVLGVIAEHTGYSLEELGEDAVLEDELGIDSLMREWVLADLETRFQLPKSLDREAATVGDIVAGVSALVATMDGIPPATMPDLPAAEGHAVGAASGVCAASGDGETTSDGDTTKPGETMKDFGPDGDADLFAKAARFADHRRRRETDQLYWYGMPSSGRLTGRGVYHDMQVGRSAEYLVFASNNYLGLANDPRVADAIADAARSFGATNTGSRIIGGTTELHLELERRLAEFKGRDACIVFPGGYSANLGTISALAGPADHVLSDSLNHMSLVDGAQLAGARRLSFAHNNMQALEQRLQQVAERPGGTLVAVDGVFSMHGDVCPLPELVELTRRYGARLLVDDAHSTGVLGSTGSGTAEHFGMKGEVDLEVGTMSKALAGVGGFVVGEAEVINYLRYYAHSYVFAATTPAPMVAGLIASLEILQKEPALLEGLWRNIRRLRDRLRADGFDLENSESAILPVVVGDEDVALRFGREVRARGMFCQTVVYPGVPIGQARLRISVGVEHTDADLDAAADIVRDSADAIGFDRSGVAA</sequence>
<feature type="compositionally biased region" description="Basic and acidic residues" evidence="7">
    <location>
        <begin position="122"/>
        <end position="134"/>
    </location>
</feature>
<accession>A0A839RY79</accession>
<dbReference type="InterPro" id="IPR050087">
    <property type="entry name" value="AON_synthase_class-II"/>
</dbReference>
<comment type="cofactor">
    <cofactor evidence="1 6">
        <name>pyridoxal 5'-phosphate</name>
        <dbReference type="ChEBI" id="CHEBI:597326"/>
    </cofactor>
</comment>
<dbReference type="PROSITE" id="PS00599">
    <property type="entry name" value="AA_TRANSFER_CLASS_2"/>
    <property type="match status" value="1"/>
</dbReference>
<dbReference type="PANTHER" id="PTHR13693">
    <property type="entry name" value="CLASS II AMINOTRANSFERASE/8-AMINO-7-OXONONANOATE SYNTHASE"/>
    <property type="match status" value="1"/>
</dbReference>
<keyword evidence="4 6" id="KW-0663">Pyridoxal phosphate</keyword>
<dbReference type="Proteomes" id="UP000550714">
    <property type="component" value="Unassembled WGS sequence"/>
</dbReference>
<feature type="region of interest" description="Disordered" evidence="7">
    <location>
        <begin position="111"/>
        <end position="136"/>
    </location>
</feature>
<evidence type="ECO:0000313" key="10">
    <source>
        <dbReference type="Proteomes" id="UP000550714"/>
    </source>
</evidence>
<evidence type="ECO:0000256" key="3">
    <source>
        <dbReference type="ARBA" id="ARBA00022679"/>
    </source>
</evidence>
<dbReference type="InterPro" id="IPR036736">
    <property type="entry name" value="ACP-like_sf"/>
</dbReference>
<comment type="similarity">
    <text evidence="6">Belongs to the class-II pyridoxal-phosphate-dependent aminotransferase family.</text>
</comment>
<evidence type="ECO:0000313" key="9">
    <source>
        <dbReference type="EMBL" id="MBB3050416.1"/>
    </source>
</evidence>
<keyword evidence="9" id="KW-0012">Acyltransferase</keyword>
<feature type="compositionally biased region" description="Low complexity" evidence="7">
    <location>
        <begin position="111"/>
        <end position="121"/>
    </location>
</feature>
<proteinExistence type="inferred from homology"/>
<dbReference type="SUPFAM" id="SSF47336">
    <property type="entry name" value="ACP-like"/>
    <property type="match status" value="1"/>
</dbReference>
<dbReference type="InterPro" id="IPR004839">
    <property type="entry name" value="Aminotransferase_I/II_large"/>
</dbReference>
<dbReference type="InterPro" id="IPR001917">
    <property type="entry name" value="Aminotrans_II_pyridoxalP_BS"/>
</dbReference>
<keyword evidence="3 9" id="KW-0808">Transferase</keyword>
<dbReference type="InterPro" id="IPR015421">
    <property type="entry name" value="PyrdxlP-dep_Trfase_major"/>
</dbReference>
<organism evidence="9 10">
    <name type="scientific">Prauserella isguenensis</name>
    <dbReference type="NCBI Taxonomy" id="1470180"/>
    <lineage>
        <taxon>Bacteria</taxon>
        <taxon>Bacillati</taxon>
        <taxon>Actinomycetota</taxon>
        <taxon>Actinomycetes</taxon>
        <taxon>Pseudonocardiales</taxon>
        <taxon>Pseudonocardiaceae</taxon>
        <taxon>Prauserella</taxon>
    </lineage>
</organism>
<comment type="catalytic activity">
    <reaction evidence="5">
        <text>6-carboxyhexanoyl-[ACP] + L-alanine + H(+) = (8S)-8-amino-7-oxononanoate + holo-[ACP] + CO2</text>
        <dbReference type="Rhea" id="RHEA:42288"/>
        <dbReference type="Rhea" id="RHEA-COMP:9685"/>
        <dbReference type="Rhea" id="RHEA-COMP:9955"/>
        <dbReference type="ChEBI" id="CHEBI:15378"/>
        <dbReference type="ChEBI" id="CHEBI:16526"/>
        <dbReference type="ChEBI" id="CHEBI:57972"/>
        <dbReference type="ChEBI" id="CHEBI:64479"/>
        <dbReference type="ChEBI" id="CHEBI:78846"/>
        <dbReference type="ChEBI" id="CHEBI:149468"/>
        <dbReference type="EC" id="2.3.1.47"/>
    </reaction>
</comment>
<dbReference type="RefSeq" id="WP_183649566.1">
    <property type="nucleotide sequence ID" value="NZ_JACHWU010000001.1"/>
</dbReference>
<dbReference type="PANTHER" id="PTHR13693:SF3">
    <property type="entry name" value="LD36009P"/>
    <property type="match status" value="1"/>
</dbReference>
<evidence type="ECO:0000256" key="7">
    <source>
        <dbReference type="SAM" id="MobiDB-lite"/>
    </source>
</evidence>
<dbReference type="GO" id="GO:0030170">
    <property type="term" value="F:pyridoxal phosphate binding"/>
    <property type="evidence" value="ECO:0007669"/>
    <property type="project" value="InterPro"/>
</dbReference>
<name>A0A839RY79_9PSEU</name>
<dbReference type="Gene3D" id="1.10.1200.10">
    <property type="entry name" value="ACP-like"/>
    <property type="match status" value="1"/>
</dbReference>
<dbReference type="InterPro" id="IPR015424">
    <property type="entry name" value="PyrdxlP-dep_Trfase"/>
</dbReference>
<dbReference type="Pfam" id="PF00155">
    <property type="entry name" value="Aminotran_1_2"/>
    <property type="match status" value="1"/>
</dbReference>
<evidence type="ECO:0000256" key="2">
    <source>
        <dbReference type="ARBA" id="ARBA00013187"/>
    </source>
</evidence>
<protein>
    <recommendedName>
        <fullName evidence="2">8-amino-7-oxononanoate synthase</fullName>
        <ecNumber evidence="2">2.3.1.47</ecNumber>
    </recommendedName>
</protein>
<dbReference type="InterPro" id="IPR015422">
    <property type="entry name" value="PyrdxlP-dep_Trfase_small"/>
</dbReference>
<dbReference type="Gene3D" id="3.90.1150.10">
    <property type="entry name" value="Aspartate Aminotransferase, domain 1"/>
    <property type="match status" value="1"/>
</dbReference>
<evidence type="ECO:0000256" key="5">
    <source>
        <dbReference type="ARBA" id="ARBA00047715"/>
    </source>
</evidence>
<evidence type="ECO:0000256" key="6">
    <source>
        <dbReference type="RuleBase" id="RU003693"/>
    </source>
</evidence>
<keyword evidence="10" id="KW-1185">Reference proteome</keyword>
<reference evidence="9 10" key="1">
    <citation type="submission" date="2020-08" db="EMBL/GenBank/DDBJ databases">
        <title>Genomic Encyclopedia of Type Strains, Phase III (KMG-III): the genomes of soil and plant-associated and newly described type strains.</title>
        <authorList>
            <person name="Whitman W."/>
        </authorList>
    </citation>
    <scope>NUCLEOTIDE SEQUENCE [LARGE SCALE GENOMIC DNA]</scope>
    <source>
        <strain evidence="9 10">CECT 8577</strain>
    </source>
</reference>
<dbReference type="SUPFAM" id="SSF53383">
    <property type="entry name" value="PLP-dependent transferases"/>
    <property type="match status" value="1"/>
</dbReference>
<dbReference type="CDD" id="cd06454">
    <property type="entry name" value="KBL_like"/>
    <property type="match status" value="1"/>
</dbReference>
<evidence type="ECO:0000256" key="1">
    <source>
        <dbReference type="ARBA" id="ARBA00001933"/>
    </source>
</evidence>
<dbReference type="Gene3D" id="3.40.640.10">
    <property type="entry name" value="Type I PLP-dependent aspartate aminotransferase-like (Major domain)"/>
    <property type="match status" value="1"/>
</dbReference>
<dbReference type="GO" id="GO:0008710">
    <property type="term" value="F:8-amino-7-oxononanoate synthase activity"/>
    <property type="evidence" value="ECO:0007669"/>
    <property type="project" value="UniProtKB-EC"/>
</dbReference>
<comment type="caution">
    <text evidence="9">The sequence shown here is derived from an EMBL/GenBank/DDBJ whole genome shotgun (WGS) entry which is preliminary data.</text>
</comment>
<gene>
    <name evidence="9" type="ORF">FHS23_001411</name>
</gene>